<name>A0AAW2FCJ7_9HYME</name>
<dbReference type="AlphaFoldDB" id="A0AAW2FCJ7"/>
<accession>A0AAW2FCJ7</accession>
<dbReference type="EMBL" id="JADYXP020000012">
    <property type="protein sequence ID" value="KAL0113192.1"/>
    <property type="molecule type" value="Genomic_DNA"/>
</dbReference>
<keyword evidence="2" id="KW-1185">Reference proteome</keyword>
<reference evidence="1 2" key="1">
    <citation type="submission" date="2023-03" db="EMBL/GenBank/DDBJ databases">
        <title>High recombination rates correlate with genetic variation in Cardiocondyla obscurior ants.</title>
        <authorList>
            <person name="Errbii M."/>
        </authorList>
    </citation>
    <scope>NUCLEOTIDE SEQUENCE [LARGE SCALE GENOMIC DNA]</scope>
    <source>
        <strain evidence="1">Alpha-2009</strain>
        <tissue evidence="1">Whole body</tissue>
    </source>
</reference>
<organism evidence="1 2">
    <name type="scientific">Cardiocondyla obscurior</name>
    <dbReference type="NCBI Taxonomy" id="286306"/>
    <lineage>
        <taxon>Eukaryota</taxon>
        <taxon>Metazoa</taxon>
        <taxon>Ecdysozoa</taxon>
        <taxon>Arthropoda</taxon>
        <taxon>Hexapoda</taxon>
        <taxon>Insecta</taxon>
        <taxon>Pterygota</taxon>
        <taxon>Neoptera</taxon>
        <taxon>Endopterygota</taxon>
        <taxon>Hymenoptera</taxon>
        <taxon>Apocrita</taxon>
        <taxon>Aculeata</taxon>
        <taxon>Formicoidea</taxon>
        <taxon>Formicidae</taxon>
        <taxon>Myrmicinae</taxon>
        <taxon>Cardiocondyla</taxon>
    </lineage>
</organism>
<sequence length="114" mass="13359">MRDYLLLFVLDQHVQELHIPAIHRPRILRLVCYCDFCCRPSCCKRTVNSHLFPLPDPKEPPPSDNGHESPRYVIQFYRNDRSYAIIPPICSAAILRQLYDRRNKLDAKDSSHSP</sequence>
<gene>
    <name evidence="1" type="ORF">PUN28_012404</name>
</gene>
<comment type="caution">
    <text evidence="1">The sequence shown here is derived from an EMBL/GenBank/DDBJ whole genome shotgun (WGS) entry which is preliminary data.</text>
</comment>
<protein>
    <submittedName>
        <fullName evidence="1">Uncharacterized protein</fullName>
    </submittedName>
</protein>
<evidence type="ECO:0000313" key="1">
    <source>
        <dbReference type="EMBL" id="KAL0113192.1"/>
    </source>
</evidence>
<proteinExistence type="predicted"/>
<dbReference type="Proteomes" id="UP001430953">
    <property type="component" value="Unassembled WGS sequence"/>
</dbReference>
<evidence type="ECO:0000313" key="2">
    <source>
        <dbReference type="Proteomes" id="UP001430953"/>
    </source>
</evidence>